<evidence type="ECO:0000313" key="2">
    <source>
        <dbReference type="EMBL" id="KAJ8351793.1"/>
    </source>
</evidence>
<comment type="caution">
    <text evidence="2">The sequence shown here is derived from an EMBL/GenBank/DDBJ whole genome shotgun (WGS) entry which is preliminary data.</text>
</comment>
<evidence type="ECO:0000313" key="3">
    <source>
        <dbReference type="Proteomes" id="UP001152622"/>
    </source>
</evidence>
<name>A0A9Q1F630_SYNKA</name>
<dbReference type="EMBL" id="JAINUF010000008">
    <property type="protein sequence ID" value="KAJ8351793.1"/>
    <property type="molecule type" value="Genomic_DNA"/>
</dbReference>
<dbReference type="Proteomes" id="UP001152622">
    <property type="component" value="Chromosome 8"/>
</dbReference>
<proteinExistence type="predicted"/>
<gene>
    <name evidence="2" type="ORF">SKAU_G00232690</name>
</gene>
<reference evidence="2" key="1">
    <citation type="journal article" date="2023" name="Science">
        <title>Genome structures resolve the early diversification of teleost fishes.</title>
        <authorList>
            <person name="Parey E."/>
            <person name="Louis A."/>
            <person name="Montfort J."/>
            <person name="Bouchez O."/>
            <person name="Roques C."/>
            <person name="Iampietro C."/>
            <person name="Lluch J."/>
            <person name="Castinel A."/>
            <person name="Donnadieu C."/>
            <person name="Desvignes T."/>
            <person name="Floi Bucao C."/>
            <person name="Jouanno E."/>
            <person name="Wen M."/>
            <person name="Mejri S."/>
            <person name="Dirks R."/>
            <person name="Jansen H."/>
            <person name="Henkel C."/>
            <person name="Chen W.J."/>
            <person name="Zahm M."/>
            <person name="Cabau C."/>
            <person name="Klopp C."/>
            <person name="Thompson A.W."/>
            <person name="Robinson-Rechavi M."/>
            <person name="Braasch I."/>
            <person name="Lecointre G."/>
            <person name="Bobe J."/>
            <person name="Postlethwait J.H."/>
            <person name="Berthelot C."/>
            <person name="Roest Crollius H."/>
            <person name="Guiguen Y."/>
        </authorList>
    </citation>
    <scope>NUCLEOTIDE SEQUENCE</scope>
    <source>
        <strain evidence="2">WJC10195</strain>
    </source>
</reference>
<accession>A0A9Q1F630</accession>
<feature type="region of interest" description="Disordered" evidence="1">
    <location>
        <begin position="120"/>
        <end position="139"/>
    </location>
</feature>
<organism evidence="2 3">
    <name type="scientific">Synaphobranchus kaupii</name>
    <name type="common">Kaup's arrowtooth eel</name>
    <dbReference type="NCBI Taxonomy" id="118154"/>
    <lineage>
        <taxon>Eukaryota</taxon>
        <taxon>Metazoa</taxon>
        <taxon>Chordata</taxon>
        <taxon>Craniata</taxon>
        <taxon>Vertebrata</taxon>
        <taxon>Euteleostomi</taxon>
        <taxon>Actinopterygii</taxon>
        <taxon>Neopterygii</taxon>
        <taxon>Teleostei</taxon>
        <taxon>Anguilliformes</taxon>
        <taxon>Synaphobranchidae</taxon>
        <taxon>Synaphobranchus</taxon>
    </lineage>
</organism>
<feature type="region of interest" description="Disordered" evidence="1">
    <location>
        <begin position="1"/>
        <end position="54"/>
    </location>
</feature>
<sequence length="211" mass="22389">MLSGPEEAVFRNNLGLGHRHNGVRPVPGGSTKTVGKSGGGTVGPPPSAPDRPLAGEIRGVTRSRLPINDPSAAGGGAYRVRQGEARVQGLEPWTCSFSRLPSLTLPHGAVVGLFREVSGASQSHSGSAGANAGTNGPANTIWEPLPDEEQAQMKLHISRFAPRCIRALPGQRHPVNQGAERRFSWSSKLGYVVRFPTKTIWEQPAQRALAQ</sequence>
<evidence type="ECO:0000256" key="1">
    <source>
        <dbReference type="SAM" id="MobiDB-lite"/>
    </source>
</evidence>
<dbReference type="AlphaFoldDB" id="A0A9Q1F630"/>
<protein>
    <submittedName>
        <fullName evidence="2">Uncharacterized protein</fullName>
    </submittedName>
</protein>
<keyword evidence="3" id="KW-1185">Reference proteome</keyword>